<comment type="cofactor">
    <cofactor evidence="1">
        <name>Mg(2+)</name>
        <dbReference type="ChEBI" id="CHEBI:18420"/>
    </cofactor>
</comment>
<evidence type="ECO:0000259" key="22">
    <source>
        <dbReference type="PROSITE" id="PS50011"/>
    </source>
</evidence>
<dbReference type="SMART" id="SM00109">
    <property type="entry name" value="C1"/>
    <property type="match status" value="2"/>
</dbReference>
<dbReference type="CDD" id="cd01239">
    <property type="entry name" value="PH_PKD"/>
    <property type="match status" value="1"/>
</dbReference>
<evidence type="ECO:0000256" key="11">
    <source>
        <dbReference type="ARBA" id="ARBA00022737"/>
    </source>
</evidence>
<dbReference type="PANTHER" id="PTHR22968:SF15">
    <property type="entry name" value="SERINE_THREONINE-PROTEIN KINASE DKF-1"/>
    <property type="match status" value="1"/>
</dbReference>
<protein>
    <recommendedName>
        <fullName evidence="5">protein kinase C</fullName>
        <ecNumber evidence="5">2.7.11.13</ecNumber>
    </recommendedName>
</protein>
<keyword evidence="13" id="KW-0863">Zinc-finger</keyword>
<evidence type="ECO:0000256" key="21">
    <source>
        <dbReference type="SAM" id="MobiDB-lite"/>
    </source>
</evidence>
<dbReference type="InterPro" id="IPR008271">
    <property type="entry name" value="Ser/Thr_kinase_AS"/>
</dbReference>
<evidence type="ECO:0000256" key="13">
    <source>
        <dbReference type="ARBA" id="ARBA00022771"/>
    </source>
</evidence>
<feature type="domain" description="Phorbol-ester/DAG-type" evidence="23">
    <location>
        <begin position="234"/>
        <end position="284"/>
    </location>
</feature>
<dbReference type="AlphaFoldDB" id="A0A7E4VPD2"/>
<evidence type="ECO:0000256" key="8">
    <source>
        <dbReference type="ARBA" id="ARBA00022553"/>
    </source>
</evidence>
<dbReference type="PROSITE" id="PS50081">
    <property type="entry name" value="ZF_DAG_PE_2"/>
    <property type="match status" value="2"/>
</dbReference>
<evidence type="ECO:0000256" key="4">
    <source>
        <dbReference type="ARBA" id="ARBA00008582"/>
    </source>
</evidence>
<dbReference type="InterPro" id="IPR011993">
    <property type="entry name" value="PH-like_dom_sf"/>
</dbReference>
<evidence type="ECO:0000313" key="25">
    <source>
        <dbReference type="WBParaSite" id="Pan_g2340.t1"/>
    </source>
</evidence>
<dbReference type="PROSITE" id="PS00107">
    <property type="entry name" value="PROTEIN_KINASE_ATP"/>
    <property type="match status" value="1"/>
</dbReference>
<keyword evidence="7" id="KW-0723">Serine/threonine-protein kinase</keyword>
<evidence type="ECO:0000313" key="24">
    <source>
        <dbReference type="Proteomes" id="UP000492821"/>
    </source>
</evidence>
<evidence type="ECO:0000256" key="20">
    <source>
        <dbReference type="PROSITE-ProRule" id="PRU10141"/>
    </source>
</evidence>
<evidence type="ECO:0000259" key="23">
    <source>
        <dbReference type="PROSITE" id="PS50081"/>
    </source>
</evidence>
<organism evidence="24 25">
    <name type="scientific">Panagrellus redivivus</name>
    <name type="common">Microworm</name>
    <dbReference type="NCBI Taxonomy" id="6233"/>
    <lineage>
        <taxon>Eukaryota</taxon>
        <taxon>Metazoa</taxon>
        <taxon>Ecdysozoa</taxon>
        <taxon>Nematoda</taxon>
        <taxon>Chromadorea</taxon>
        <taxon>Rhabditida</taxon>
        <taxon>Tylenchina</taxon>
        <taxon>Panagrolaimomorpha</taxon>
        <taxon>Panagrolaimoidea</taxon>
        <taxon>Panagrolaimidae</taxon>
        <taxon>Panagrellus</taxon>
    </lineage>
</organism>
<dbReference type="EC" id="2.7.11.13" evidence="5"/>
<dbReference type="GO" id="GO:0035556">
    <property type="term" value="P:intracellular signal transduction"/>
    <property type="evidence" value="ECO:0007669"/>
    <property type="project" value="TreeGrafter"/>
</dbReference>
<feature type="region of interest" description="Disordered" evidence="21">
    <location>
        <begin position="1"/>
        <end position="25"/>
    </location>
</feature>
<evidence type="ECO:0000256" key="15">
    <source>
        <dbReference type="ARBA" id="ARBA00022833"/>
    </source>
</evidence>
<dbReference type="Gene3D" id="2.30.29.30">
    <property type="entry name" value="Pleckstrin-homology domain (PH domain)/Phosphotyrosine-binding domain (PTB)"/>
    <property type="match status" value="1"/>
</dbReference>
<proteinExistence type="inferred from homology"/>
<evidence type="ECO:0000256" key="14">
    <source>
        <dbReference type="ARBA" id="ARBA00022777"/>
    </source>
</evidence>
<evidence type="ECO:0000256" key="12">
    <source>
        <dbReference type="ARBA" id="ARBA00022741"/>
    </source>
</evidence>
<sequence length="801" mass="88704">MTHLFSMIPTGGSFDLPGPSSPTSQTGGFNDGFAHNPAALIRITLQYGSLKEIVALERTNDPNAYAIFVQKARQLAERQFLEHAASPPPNTSLTTPSSAEIQLFAHDYHSPTLLQPLTTLAQLDNGAVVEVIRIDRDERPTRPHVLKVTNYRTPTFCDYCSEILVGLFKQGLQCSLCKCNFHKRCAFAPRNNCAKNEGAPNTFLAGAGFFAEDDASISGSSKTSTTDMPQFALPHTLSVHSYTTPTVCKVCDKLLMGLFRQGLRCRDCEVNVHKKCASQLPMNCQMRDNAITPNFDRMSMADVQSLISATGDNEAVLGQAPSVESESMIPLGRLPGQASTRAARSSGPTAEGWMIHFVLTEPARRLRHYWILSDGAISMYNECSDAGSVNPNRCFRSIPLSTILALVPYDGPAVNDRFPPHCFEIRTTSGITFCVGENLDAFASPPPTKLPRHGSSQATANVAAWFSVLQQALQPPALRTDAANAEPALQFSQLYQILRDKVLGSGQFGTVYSSVHRQSGREVAVKVIAKDRFSKKSSAGVETLKSEVAILQNIDHCGIIKLESMFETKDKIFVVMEKMNGDMLEMILSQATGRLDERSTKFLILQILAALKYLHSRGIAHCDLKPENVLLSSLEAQFPQTKLCDFGYARFIGDAQFRKTIVGTPAYLAPEVLQKKGYNKSLDVWAMGVIIYVSLSGTFPFNDGEEISEQIQNAAFMFPPEGWKGISREAIDLIQRLLRLNIEERLTIDECITHTWLQDPHVYVDLRQLELRLQTSRYLTSLEQDQLYAPYLQQRGVQPFT</sequence>
<dbReference type="SUPFAM" id="SSF57889">
    <property type="entry name" value="Cysteine-rich domain"/>
    <property type="match status" value="2"/>
</dbReference>
<dbReference type="GO" id="GO:0007200">
    <property type="term" value="P:phospholipase C-activating G protein-coupled receptor signaling pathway"/>
    <property type="evidence" value="ECO:0007669"/>
    <property type="project" value="TreeGrafter"/>
</dbReference>
<dbReference type="GO" id="GO:0005524">
    <property type="term" value="F:ATP binding"/>
    <property type="evidence" value="ECO:0007669"/>
    <property type="project" value="UniProtKB-UniRule"/>
</dbReference>
<keyword evidence="15" id="KW-0862">Zinc</keyword>
<dbReference type="InterPro" id="IPR017441">
    <property type="entry name" value="Protein_kinase_ATP_BS"/>
</dbReference>
<dbReference type="CDD" id="cd20798">
    <property type="entry name" value="C1_CeDKF1-like_rpt2"/>
    <property type="match status" value="1"/>
</dbReference>
<dbReference type="InterPro" id="IPR057764">
    <property type="entry name" value="Ubiquitin_PRKD1-3_N"/>
</dbReference>
<evidence type="ECO:0000256" key="1">
    <source>
        <dbReference type="ARBA" id="ARBA00001946"/>
    </source>
</evidence>
<dbReference type="InterPro" id="IPR000719">
    <property type="entry name" value="Prot_kinase_dom"/>
</dbReference>
<dbReference type="InterPro" id="IPR046349">
    <property type="entry name" value="C1-like_sf"/>
</dbReference>
<dbReference type="GO" id="GO:0008270">
    <property type="term" value="F:zinc ion binding"/>
    <property type="evidence" value="ECO:0007669"/>
    <property type="project" value="UniProtKB-KW"/>
</dbReference>
<keyword evidence="14" id="KW-0418">Kinase</keyword>
<dbReference type="CDD" id="cd20797">
    <property type="entry name" value="C1_CeDKF1-like_rpt1"/>
    <property type="match status" value="1"/>
</dbReference>
<dbReference type="PROSITE" id="PS50011">
    <property type="entry name" value="PROTEIN_KINASE_DOM"/>
    <property type="match status" value="1"/>
</dbReference>
<reference evidence="25" key="2">
    <citation type="submission" date="2020-10" db="UniProtKB">
        <authorList>
            <consortium name="WormBaseParasite"/>
        </authorList>
    </citation>
    <scope>IDENTIFICATION</scope>
</reference>
<keyword evidence="9" id="KW-0808">Transferase</keyword>
<feature type="binding site" evidence="20">
    <location>
        <position position="530"/>
    </location>
    <ligand>
        <name>ATP</name>
        <dbReference type="ChEBI" id="CHEBI:30616"/>
    </ligand>
</feature>
<dbReference type="FunFam" id="3.30.200.20:FF:000042">
    <property type="entry name" value="Aurora kinase A"/>
    <property type="match status" value="1"/>
</dbReference>
<evidence type="ECO:0000256" key="3">
    <source>
        <dbReference type="ARBA" id="ARBA00004496"/>
    </source>
</evidence>
<dbReference type="WBParaSite" id="Pan_g2340.t1">
    <property type="protein sequence ID" value="Pan_g2340.t1"/>
    <property type="gene ID" value="Pan_g2340"/>
</dbReference>
<dbReference type="Proteomes" id="UP000492821">
    <property type="component" value="Unassembled WGS sequence"/>
</dbReference>
<evidence type="ECO:0000256" key="5">
    <source>
        <dbReference type="ARBA" id="ARBA00012429"/>
    </source>
</evidence>
<dbReference type="Pfam" id="PF25525">
    <property type="entry name" value="Ubiquitin_PRKD1_N"/>
    <property type="match status" value="1"/>
</dbReference>
<keyword evidence="16 20" id="KW-0067">ATP-binding</keyword>
<keyword evidence="6" id="KW-0963">Cytoplasm</keyword>
<dbReference type="GO" id="GO:0016020">
    <property type="term" value="C:membrane"/>
    <property type="evidence" value="ECO:0007669"/>
    <property type="project" value="UniProtKB-SubCell"/>
</dbReference>
<comment type="similarity">
    <text evidence="4">Belongs to the protein kinase superfamily. CAMK Ser/Thr protein kinase family. PKD subfamily.</text>
</comment>
<keyword evidence="18" id="KW-0472">Membrane</keyword>
<comment type="subcellular location">
    <subcellularLocation>
        <location evidence="3">Cytoplasm</location>
    </subcellularLocation>
    <subcellularLocation>
        <location evidence="2">Membrane</location>
    </subcellularLocation>
</comment>
<dbReference type="Gene3D" id="1.10.510.10">
    <property type="entry name" value="Transferase(Phosphotransferase) domain 1"/>
    <property type="match status" value="1"/>
</dbReference>
<evidence type="ECO:0000256" key="18">
    <source>
        <dbReference type="ARBA" id="ARBA00023136"/>
    </source>
</evidence>
<keyword evidence="17" id="KW-0460">Magnesium</keyword>
<dbReference type="Pfam" id="PF00130">
    <property type="entry name" value="C1_1"/>
    <property type="match status" value="2"/>
</dbReference>
<dbReference type="PROSITE" id="PS00108">
    <property type="entry name" value="PROTEIN_KINASE_ST"/>
    <property type="match status" value="1"/>
</dbReference>
<dbReference type="GO" id="GO:0004697">
    <property type="term" value="F:diacylglycerol-dependent serine/threonine kinase activity"/>
    <property type="evidence" value="ECO:0007669"/>
    <property type="project" value="UniProtKB-EC"/>
</dbReference>
<reference evidence="24" key="1">
    <citation type="journal article" date="2013" name="Genetics">
        <title>The draft genome and transcriptome of Panagrellus redivivus are shaped by the harsh demands of a free-living lifestyle.</title>
        <authorList>
            <person name="Srinivasan J."/>
            <person name="Dillman A.R."/>
            <person name="Macchietto M.G."/>
            <person name="Heikkinen L."/>
            <person name="Lakso M."/>
            <person name="Fracchia K.M."/>
            <person name="Antoshechkin I."/>
            <person name="Mortazavi A."/>
            <person name="Wong G."/>
            <person name="Sternberg P.W."/>
        </authorList>
    </citation>
    <scope>NUCLEOTIDE SEQUENCE [LARGE SCALE GENOMIC DNA]</scope>
    <source>
        <strain evidence="24">MT8872</strain>
    </source>
</reference>
<name>A0A7E4VPD2_PANRE</name>
<evidence type="ECO:0000256" key="10">
    <source>
        <dbReference type="ARBA" id="ARBA00022723"/>
    </source>
</evidence>
<dbReference type="SUPFAM" id="SSF56112">
    <property type="entry name" value="Protein kinase-like (PK-like)"/>
    <property type="match status" value="1"/>
</dbReference>
<dbReference type="PRINTS" id="PR00008">
    <property type="entry name" value="DAGPEDOMAIN"/>
</dbReference>
<evidence type="ECO:0000256" key="7">
    <source>
        <dbReference type="ARBA" id="ARBA00022527"/>
    </source>
</evidence>
<dbReference type="Gene3D" id="3.30.60.20">
    <property type="match status" value="2"/>
</dbReference>
<dbReference type="GO" id="GO:0005829">
    <property type="term" value="C:cytosol"/>
    <property type="evidence" value="ECO:0007669"/>
    <property type="project" value="TreeGrafter"/>
</dbReference>
<accession>A0A7E4VPD2</accession>
<dbReference type="FunFam" id="1.10.510.10:FF:000571">
    <property type="entry name" value="Maternal embryonic leucine zipper kinase"/>
    <property type="match status" value="1"/>
</dbReference>
<dbReference type="InterPro" id="IPR020454">
    <property type="entry name" value="DAG/PE-bd"/>
</dbReference>
<evidence type="ECO:0000256" key="6">
    <source>
        <dbReference type="ARBA" id="ARBA00022490"/>
    </source>
</evidence>
<dbReference type="SMART" id="SM00220">
    <property type="entry name" value="S_TKc"/>
    <property type="match status" value="1"/>
</dbReference>
<evidence type="ECO:0000256" key="19">
    <source>
        <dbReference type="ARBA" id="ARBA00047272"/>
    </source>
</evidence>
<dbReference type="PANTHER" id="PTHR22968">
    <property type="entry name" value="PROTEIN KINASE C, MU"/>
    <property type="match status" value="1"/>
</dbReference>
<dbReference type="SUPFAM" id="SSF50729">
    <property type="entry name" value="PH domain-like"/>
    <property type="match status" value="1"/>
</dbReference>
<keyword evidence="8" id="KW-0597">Phosphoprotein</keyword>
<keyword evidence="12 20" id="KW-0547">Nucleotide-binding</keyword>
<keyword evidence="10" id="KW-0479">Metal-binding</keyword>
<keyword evidence="24" id="KW-1185">Reference proteome</keyword>
<evidence type="ECO:0000256" key="2">
    <source>
        <dbReference type="ARBA" id="ARBA00004370"/>
    </source>
</evidence>
<evidence type="ECO:0000256" key="16">
    <source>
        <dbReference type="ARBA" id="ARBA00022840"/>
    </source>
</evidence>
<dbReference type="PROSITE" id="PS00479">
    <property type="entry name" value="ZF_DAG_PE_1"/>
    <property type="match status" value="1"/>
</dbReference>
<comment type="catalytic activity">
    <reaction evidence="19">
        <text>L-threonyl-[protein] + ATP = O-phospho-L-threonyl-[protein] + ADP + H(+)</text>
        <dbReference type="Rhea" id="RHEA:46608"/>
        <dbReference type="Rhea" id="RHEA-COMP:11060"/>
        <dbReference type="Rhea" id="RHEA-COMP:11605"/>
        <dbReference type="ChEBI" id="CHEBI:15378"/>
        <dbReference type="ChEBI" id="CHEBI:30013"/>
        <dbReference type="ChEBI" id="CHEBI:30616"/>
        <dbReference type="ChEBI" id="CHEBI:61977"/>
        <dbReference type="ChEBI" id="CHEBI:456216"/>
        <dbReference type="EC" id="2.7.11.13"/>
    </reaction>
</comment>
<evidence type="ECO:0000256" key="9">
    <source>
        <dbReference type="ARBA" id="ARBA00022679"/>
    </source>
</evidence>
<feature type="domain" description="Phorbol-ester/DAG-type" evidence="23">
    <location>
        <begin position="143"/>
        <end position="193"/>
    </location>
</feature>
<evidence type="ECO:0000256" key="17">
    <source>
        <dbReference type="ARBA" id="ARBA00022842"/>
    </source>
</evidence>
<feature type="domain" description="Protein kinase" evidence="22">
    <location>
        <begin position="497"/>
        <end position="757"/>
    </location>
</feature>
<keyword evidence="11" id="KW-0677">Repeat</keyword>
<dbReference type="InterPro" id="IPR002219">
    <property type="entry name" value="PKC_DAG/PE"/>
</dbReference>
<dbReference type="Pfam" id="PF00069">
    <property type="entry name" value="Pkinase"/>
    <property type="match status" value="1"/>
</dbReference>
<dbReference type="InterPro" id="IPR011009">
    <property type="entry name" value="Kinase-like_dom_sf"/>
</dbReference>